<comment type="function">
    <text evidence="4">Non catalytic subunit of RNase H2, an endonuclease that specifically degrades the RNA of RNA:DNA hybrids. Participates in DNA replication, possibly by mediating the removal of lagging-strand Okazaki fragment RNA primers during DNA replication. Mediates the excision of single ribonucleotides from DNA:RNA duplexes.</text>
</comment>
<proteinExistence type="predicted"/>
<evidence type="ECO:0000256" key="3">
    <source>
        <dbReference type="ARBA" id="ARBA00023242"/>
    </source>
</evidence>
<dbReference type="GO" id="GO:0006401">
    <property type="term" value="P:RNA catabolic process"/>
    <property type="evidence" value="ECO:0007669"/>
    <property type="project" value="TreeGrafter"/>
</dbReference>
<keyword evidence="9" id="KW-1185">Reference proteome</keyword>
<dbReference type="AlphaFoldDB" id="A0AAF0FD40"/>
<evidence type="ECO:0000259" key="7">
    <source>
        <dbReference type="Pfam" id="PF17745"/>
    </source>
</evidence>
<gene>
    <name evidence="8" type="ORF">MPSI1_003863</name>
</gene>
<sequence>MDLSECIPVVHPDIEKERIFTLPHPRTHIPSYYVMDQSHTRTYEMLVVRPEPPQARSWFVGSAEDASQKSSLPGTVLKDGGLRLFSPIDPFFIVIGLIAEVESKHYCPLEDLSEAAAELHARRRAQTLAKDVDTQHLDLWPDIVPFLLQDSIKPHLKRICDTQDDPSIGSVIYRLNWDKILGEFQAKCARLTCSSLLDSAPETIGRQVRKRLANAHTATPSEWQEAQTKVAYDTIQGYVAQWIMDRWRNTTKDA</sequence>
<dbReference type="Pfam" id="PF09468">
    <property type="entry name" value="RNase_H2-Ydr279"/>
    <property type="match status" value="1"/>
</dbReference>
<evidence type="ECO:0000256" key="4">
    <source>
        <dbReference type="ARBA" id="ARBA00024778"/>
    </source>
</evidence>
<evidence type="ECO:0000256" key="5">
    <source>
        <dbReference type="ARBA" id="ARBA00033464"/>
    </source>
</evidence>
<organism evidence="8 9">
    <name type="scientific">Malassezia psittaci</name>
    <dbReference type="NCBI Taxonomy" id="1821823"/>
    <lineage>
        <taxon>Eukaryota</taxon>
        <taxon>Fungi</taxon>
        <taxon>Dikarya</taxon>
        <taxon>Basidiomycota</taxon>
        <taxon>Ustilaginomycotina</taxon>
        <taxon>Malasseziomycetes</taxon>
        <taxon>Malasseziales</taxon>
        <taxon>Malasseziaceae</taxon>
        <taxon>Malassezia</taxon>
    </lineage>
</organism>
<dbReference type="PANTHER" id="PTHR13383:SF11">
    <property type="entry name" value="RIBONUCLEASE H2 SUBUNIT B"/>
    <property type="match status" value="1"/>
</dbReference>
<comment type="subcellular location">
    <subcellularLocation>
        <location evidence="1">Nucleus</location>
    </subcellularLocation>
</comment>
<feature type="domain" description="Rnh202 triple barrel" evidence="7">
    <location>
        <begin position="16"/>
        <end position="89"/>
    </location>
</feature>
<evidence type="ECO:0000256" key="2">
    <source>
        <dbReference type="ARBA" id="ARBA00019062"/>
    </source>
</evidence>
<dbReference type="InterPro" id="IPR041195">
    <property type="entry name" value="Rnh202_N"/>
</dbReference>
<dbReference type="GO" id="GO:0005654">
    <property type="term" value="C:nucleoplasm"/>
    <property type="evidence" value="ECO:0007669"/>
    <property type="project" value="TreeGrafter"/>
</dbReference>
<accession>A0AAF0FD40</accession>
<evidence type="ECO:0000313" key="9">
    <source>
        <dbReference type="Proteomes" id="UP001214628"/>
    </source>
</evidence>
<evidence type="ECO:0000256" key="1">
    <source>
        <dbReference type="ARBA" id="ARBA00004123"/>
    </source>
</evidence>
<evidence type="ECO:0000259" key="6">
    <source>
        <dbReference type="Pfam" id="PF09468"/>
    </source>
</evidence>
<dbReference type="Pfam" id="PF17745">
    <property type="entry name" value="Ydr279_N"/>
    <property type="match status" value="1"/>
</dbReference>
<dbReference type="Proteomes" id="UP001214628">
    <property type="component" value="Chromosome 7"/>
</dbReference>
<feature type="domain" description="Ribonuclease H2 subunit B wHTH" evidence="6">
    <location>
        <begin position="92"/>
        <end position="239"/>
    </location>
</feature>
<reference evidence="8" key="1">
    <citation type="submission" date="2023-02" db="EMBL/GenBank/DDBJ databases">
        <title>Mating type loci evolution in Malassezia.</title>
        <authorList>
            <person name="Coelho M.A."/>
        </authorList>
    </citation>
    <scope>NUCLEOTIDE SEQUENCE</scope>
    <source>
        <strain evidence="8">CBS 14136</strain>
    </source>
</reference>
<dbReference type="EMBL" id="CP118381">
    <property type="protein sequence ID" value="WFD45185.1"/>
    <property type="molecule type" value="Genomic_DNA"/>
</dbReference>
<dbReference type="InterPro" id="IPR040456">
    <property type="entry name" value="RNase_H2_suB"/>
</dbReference>
<dbReference type="Gene3D" id="1.10.20.120">
    <property type="match status" value="1"/>
</dbReference>
<dbReference type="GO" id="GO:0032299">
    <property type="term" value="C:ribonuclease H2 complex"/>
    <property type="evidence" value="ECO:0007669"/>
    <property type="project" value="InterPro"/>
</dbReference>
<dbReference type="Gene3D" id="2.20.25.530">
    <property type="match status" value="1"/>
</dbReference>
<dbReference type="PANTHER" id="PTHR13383">
    <property type="entry name" value="RIBONUCLEASE H2 SUBUNIT B"/>
    <property type="match status" value="1"/>
</dbReference>
<protein>
    <recommendedName>
        <fullName evidence="2">Ribonuclease H2 subunit B</fullName>
    </recommendedName>
    <alternativeName>
        <fullName evidence="5">Ribonuclease HI subunit B</fullName>
    </alternativeName>
</protein>
<keyword evidence="3" id="KW-0539">Nucleus</keyword>
<name>A0AAF0FD40_9BASI</name>
<dbReference type="InterPro" id="IPR019024">
    <property type="entry name" value="RNase_H2_suB_wHTH"/>
</dbReference>
<evidence type="ECO:0000313" key="8">
    <source>
        <dbReference type="EMBL" id="WFD45185.1"/>
    </source>
</evidence>